<evidence type="ECO:0000256" key="2">
    <source>
        <dbReference type="ARBA" id="ARBA00004173"/>
    </source>
</evidence>
<sequence length="354" mass="40325">MICACRTKSLRIFVQSLTELRVADTAISRPVQLCRLAASPVTFRPTPAHYQSKLFSSTSAIYTSAQEGQENIDDSSTSKVEKELSHASLYTAGDTIDKESSPPASFASSIDLDAAKQNGAILDLSDESLDTLVATLDRTSIIHPVPPKVPTKYKPSNINYHAQSELRPWSKPPVMSSQLKRRKIIKETAKPQFDAEDTNAVEREPWQIQKQALKEKFPEGWQPRKRLSPDALDGIRALHSQFPEQYTTAVLAKHFEVSPEAIRRILRAKWTPSPEQETDRQERWFNRGKNIWSQMAALGTKPPRRWRREGVVREPRWNKKKGPRTEYPYMPRRERVEERAPVESAQRKLSGSLL</sequence>
<dbReference type="EMBL" id="VFLP01000006">
    <property type="protein sequence ID" value="TRX97458.1"/>
    <property type="molecule type" value="Genomic_DNA"/>
</dbReference>
<protein>
    <recommendedName>
        <fullName evidence="4">Required for respiratory growth protein 9, mitochondrial</fullName>
    </recommendedName>
</protein>
<dbReference type="GO" id="GO:0005739">
    <property type="term" value="C:mitochondrion"/>
    <property type="evidence" value="ECO:0007669"/>
    <property type="project" value="UniProtKB-SubCell"/>
</dbReference>
<dbReference type="PANTHER" id="PTHR13475">
    <property type="entry name" value="NEUGRIN"/>
    <property type="match status" value="1"/>
</dbReference>
<dbReference type="Pfam" id="PF06413">
    <property type="entry name" value="Neugrin"/>
    <property type="match status" value="1"/>
</dbReference>
<dbReference type="Proteomes" id="UP000319160">
    <property type="component" value="Unassembled WGS sequence"/>
</dbReference>
<comment type="subcellular location">
    <subcellularLocation>
        <location evidence="2">Mitochondrion</location>
    </subcellularLocation>
</comment>
<dbReference type="AlphaFoldDB" id="A0A553IB84"/>
<reference evidence="8" key="1">
    <citation type="submission" date="2019-06" db="EMBL/GenBank/DDBJ databases">
        <title>Draft genome sequence of the griseofulvin-producing fungus Xylaria cubensis strain G536.</title>
        <authorList>
            <person name="Mead M.E."/>
            <person name="Raja H.A."/>
            <person name="Steenwyk J.L."/>
            <person name="Knowles S.L."/>
            <person name="Oberlies N.H."/>
            <person name="Rokas A."/>
        </authorList>
    </citation>
    <scope>NUCLEOTIDE SEQUENCE [LARGE SCALE GENOMIC DNA]</scope>
    <source>
        <strain evidence="8">G536</strain>
    </source>
</reference>
<keyword evidence="8" id="KW-1185">Reference proteome</keyword>
<evidence type="ECO:0000313" key="8">
    <source>
        <dbReference type="Proteomes" id="UP000319160"/>
    </source>
</evidence>
<dbReference type="STRING" id="2512241.A0A553IB84"/>
<comment type="function">
    <text evidence="1">Required for respiratory activity and maintenance and expression of the mitochondrial genome.</text>
</comment>
<evidence type="ECO:0000256" key="6">
    <source>
        <dbReference type="SAM" id="MobiDB-lite"/>
    </source>
</evidence>
<evidence type="ECO:0000256" key="3">
    <source>
        <dbReference type="ARBA" id="ARBA00010895"/>
    </source>
</evidence>
<comment type="caution">
    <text evidence="7">The sequence shown here is derived from an EMBL/GenBank/DDBJ whole genome shotgun (WGS) entry which is preliminary data.</text>
</comment>
<organism evidence="7 8">
    <name type="scientific">Xylaria flabelliformis</name>
    <dbReference type="NCBI Taxonomy" id="2512241"/>
    <lineage>
        <taxon>Eukaryota</taxon>
        <taxon>Fungi</taxon>
        <taxon>Dikarya</taxon>
        <taxon>Ascomycota</taxon>
        <taxon>Pezizomycotina</taxon>
        <taxon>Sordariomycetes</taxon>
        <taxon>Xylariomycetidae</taxon>
        <taxon>Xylariales</taxon>
        <taxon>Xylariaceae</taxon>
        <taxon>Xylaria</taxon>
    </lineage>
</organism>
<evidence type="ECO:0000256" key="1">
    <source>
        <dbReference type="ARBA" id="ARBA00003548"/>
    </source>
</evidence>
<feature type="compositionally biased region" description="Basic and acidic residues" evidence="6">
    <location>
        <begin position="331"/>
        <end position="341"/>
    </location>
</feature>
<evidence type="ECO:0000256" key="5">
    <source>
        <dbReference type="ARBA" id="ARBA00022946"/>
    </source>
</evidence>
<gene>
    <name evidence="7" type="ORF">FHL15_001736</name>
</gene>
<accession>A0A553IB84</accession>
<keyword evidence="5" id="KW-0809">Transit peptide</keyword>
<comment type="similarity">
    <text evidence="3">Belongs to the RRG9 family.</text>
</comment>
<dbReference type="GO" id="GO:0005634">
    <property type="term" value="C:nucleus"/>
    <property type="evidence" value="ECO:0007669"/>
    <property type="project" value="TreeGrafter"/>
</dbReference>
<dbReference type="PANTHER" id="PTHR13475:SF3">
    <property type="entry name" value="NEUGRIN"/>
    <property type="match status" value="1"/>
</dbReference>
<evidence type="ECO:0000256" key="4">
    <source>
        <dbReference type="ARBA" id="ARBA00013566"/>
    </source>
</evidence>
<dbReference type="OrthoDB" id="5578174at2759"/>
<proteinExistence type="inferred from homology"/>
<dbReference type="InterPro" id="IPR010487">
    <property type="entry name" value="NGRN/Rrg9"/>
</dbReference>
<feature type="region of interest" description="Disordered" evidence="6">
    <location>
        <begin position="314"/>
        <end position="354"/>
    </location>
</feature>
<name>A0A553IB84_9PEZI</name>
<evidence type="ECO:0000313" key="7">
    <source>
        <dbReference type="EMBL" id="TRX97458.1"/>
    </source>
</evidence>